<dbReference type="RefSeq" id="WP_164857289.1">
    <property type="nucleotide sequence ID" value="NZ_SACN01000002.1"/>
</dbReference>
<sequence>MASRSARMTTLSSICFLRSESFALVRMSAAGDPGSHASEIETACPFPIRLAAIEAGGPQREAELALMFARDRIRPGWFSLSPALDRYIARLGDVSRSRQ</sequence>
<keyword evidence="2" id="KW-1185">Reference proteome</keyword>
<evidence type="ECO:0000313" key="2">
    <source>
        <dbReference type="Proteomes" id="UP000282971"/>
    </source>
</evidence>
<gene>
    <name evidence="1" type="ORF">EOD43_17020</name>
</gene>
<accession>A0A437M0U3</accession>
<name>A0A437M0U3_9SPHN</name>
<protein>
    <submittedName>
        <fullName evidence="1">Uncharacterized protein</fullName>
    </submittedName>
</protein>
<evidence type="ECO:0000313" key="1">
    <source>
        <dbReference type="EMBL" id="RVT91213.1"/>
    </source>
</evidence>
<dbReference type="Proteomes" id="UP000282971">
    <property type="component" value="Unassembled WGS sequence"/>
</dbReference>
<organism evidence="1 2">
    <name type="scientific">Sphingomonas crocodyli</name>
    <dbReference type="NCBI Taxonomy" id="1979270"/>
    <lineage>
        <taxon>Bacteria</taxon>
        <taxon>Pseudomonadati</taxon>
        <taxon>Pseudomonadota</taxon>
        <taxon>Alphaproteobacteria</taxon>
        <taxon>Sphingomonadales</taxon>
        <taxon>Sphingomonadaceae</taxon>
        <taxon>Sphingomonas</taxon>
    </lineage>
</organism>
<dbReference type="EMBL" id="SACN01000002">
    <property type="protein sequence ID" value="RVT91213.1"/>
    <property type="molecule type" value="Genomic_DNA"/>
</dbReference>
<comment type="caution">
    <text evidence="1">The sequence shown here is derived from an EMBL/GenBank/DDBJ whole genome shotgun (WGS) entry which is preliminary data.</text>
</comment>
<reference evidence="1 2" key="1">
    <citation type="submission" date="2019-01" db="EMBL/GenBank/DDBJ databases">
        <authorList>
            <person name="Chen W.-M."/>
        </authorList>
    </citation>
    <scope>NUCLEOTIDE SEQUENCE [LARGE SCALE GENOMIC DNA]</scope>
    <source>
        <strain evidence="1 2">CCP-7</strain>
    </source>
</reference>
<dbReference type="AlphaFoldDB" id="A0A437M0U3"/>
<proteinExistence type="predicted"/>